<dbReference type="OMA" id="ERFHYAM"/>
<dbReference type="PANTHER" id="PTHR28037">
    <property type="entry name" value="ALCOHOL O-ACETYLTRANSFERASE 1-RELATED"/>
    <property type="match status" value="1"/>
</dbReference>
<accession>K3X2R8</accession>
<organism evidence="1 2">
    <name type="scientific">Globisporangium ultimum (strain ATCC 200006 / CBS 805.95 / DAOM BR144)</name>
    <name type="common">Pythium ultimum</name>
    <dbReference type="NCBI Taxonomy" id="431595"/>
    <lineage>
        <taxon>Eukaryota</taxon>
        <taxon>Sar</taxon>
        <taxon>Stramenopiles</taxon>
        <taxon>Oomycota</taxon>
        <taxon>Peronosporomycetes</taxon>
        <taxon>Pythiales</taxon>
        <taxon>Pythiaceae</taxon>
        <taxon>Globisporangium</taxon>
    </lineage>
</organism>
<evidence type="ECO:0000313" key="2">
    <source>
        <dbReference type="Proteomes" id="UP000019132"/>
    </source>
</evidence>
<dbReference type="InterPro" id="IPR023213">
    <property type="entry name" value="CAT-like_dom_sf"/>
</dbReference>
<protein>
    <recommendedName>
        <fullName evidence="3">Condensation domain-containing protein</fullName>
    </recommendedName>
</protein>
<dbReference type="Gene3D" id="3.30.559.30">
    <property type="entry name" value="Nonribosomal peptide synthetase, condensation domain"/>
    <property type="match status" value="1"/>
</dbReference>
<evidence type="ECO:0000313" key="1">
    <source>
        <dbReference type="EnsemblProtists" id="PYU1_T011517"/>
    </source>
</evidence>
<dbReference type="EnsemblProtists" id="PYU1_T011517">
    <property type="protein sequence ID" value="PYU1_T011517"/>
    <property type="gene ID" value="PYU1_G011491"/>
</dbReference>
<dbReference type="Proteomes" id="UP000019132">
    <property type="component" value="Unassembled WGS sequence"/>
</dbReference>
<dbReference type="Gene3D" id="3.30.559.10">
    <property type="entry name" value="Chloramphenicol acetyltransferase-like domain"/>
    <property type="match status" value="1"/>
</dbReference>
<dbReference type="AlphaFoldDB" id="K3X2R8"/>
<dbReference type="InParanoid" id="K3X2R8"/>
<evidence type="ECO:0008006" key="3">
    <source>
        <dbReference type="Google" id="ProtNLM"/>
    </source>
</evidence>
<dbReference type="InterPro" id="IPR052058">
    <property type="entry name" value="Alcohol_O-acetyltransferase"/>
</dbReference>
<dbReference type="VEuPathDB" id="FungiDB:PYU1_G011491"/>
<name>K3X2R8_GLOUD</name>
<keyword evidence="2" id="KW-1185">Reference proteome</keyword>
<reference evidence="1" key="3">
    <citation type="submission" date="2015-02" db="UniProtKB">
        <authorList>
            <consortium name="EnsemblProtists"/>
        </authorList>
    </citation>
    <scope>IDENTIFICATION</scope>
    <source>
        <strain evidence="1">DAOM BR144</strain>
    </source>
</reference>
<reference evidence="2" key="1">
    <citation type="journal article" date="2010" name="Genome Biol.">
        <title>Genome sequence of the necrotrophic plant pathogen Pythium ultimum reveals original pathogenicity mechanisms and effector repertoire.</title>
        <authorList>
            <person name="Levesque C.A."/>
            <person name="Brouwer H."/>
            <person name="Cano L."/>
            <person name="Hamilton J.P."/>
            <person name="Holt C."/>
            <person name="Huitema E."/>
            <person name="Raffaele S."/>
            <person name="Robideau G.P."/>
            <person name="Thines M."/>
            <person name="Win J."/>
            <person name="Zerillo M.M."/>
            <person name="Beakes G.W."/>
            <person name="Boore J.L."/>
            <person name="Busam D."/>
            <person name="Dumas B."/>
            <person name="Ferriera S."/>
            <person name="Fuerstenberg S.I."/>
            <person name="Gachon C.M."/>
            <person name="Gaulin E."/>
            <person name="Govers F."/>
            <person name="Grenville-Briggs L."/>
            <person name="Horner N."/>
            <person name="Hostetler J."/>
            <person name="Jiang R.H."/>
            <person name="Johnson J."/>
            <person name="Krajaejun T."/>
            <person name="Lin H."/>
            <person name="Meijer H.J."/>
            <person name="Moore B."/>
            <person name="Morris P."/>
            <person name="Phuntmart V."/>
            <person name="Puiu D."/>
            <person name="Shetty J."/>
            <person name="Stajich J.E."/>
            <person name="Tripathy S."/>
            <person name="Wawra S."/>
            <person name="van West P."/>
            <person name="Whitty B.R."/>
            <person name="Coutinho P.M."/>
            <person name="Henrissat B."/>
            <person name="Martin F."/>
            <person name="Thomas P.D."/>
            <person name="Tyler B.M."/>
            <person name="De Vries R.P."/>
            <person name="Kamoun S."/>
            <person name="Yandell M."/>
            <person name="Tisserat N."/>
            <person name="Buell C.R."/>
        </authorList>
    </citation>
    <scope>NUCLEOTIDE SEQUENCE</scope>
    <source>
        <strain evidence="2">DAOM:BR144</strain>
    </source>
</reference>
<reference evidence="2" key="2">
    <citation type="submission" date="2010-04" db="EMBL/GenBank/DDBJ databases">
        <authorList>
            <person name="Buell R."/>
            <person name="Hamilton J."/>
            <person name="Hostetler J."/>
        </authorList>
    </citation>
    <scope>NUCLEOTIDE SEQUENCE [LARGE SCALE GENOMIC DNA]</scope>
    <source>
        <strain evidence="2">DAOM:BR144</strain>
    </source>
</reference>
<dbReference type="EMBL" id="GL376571">
    <property type="status" value="NOT_ANNOTATED_CDS"/>
    <property type="molecule type" value="Genomic_DNA"/>
</dbReference>
<dbReference type="HOGENOM" id="CLU_018952_0_0_1"/>
<sequence>MTPATPTHVTLHGTELLASIAPNVSMKIVHVAALHGPITAFLEYLPMALVRTFNRHPRMRAKMVGGEVATAQVHGLITLKTVVKDELLTIRECPSEDLGMEATTTSNTRGIVYTHTAWQDFVERECELPIDRVARFPFYVHVWHDPSQHRARVMVFSDHYMSDGTSGLAVLNDLIEFAATLARGDVITKEDLPFQPSLYDLWVAPRVAELQSEIESVSSDANAIPKPVFQHLIPLRADQKVITVPVVANSSSACFGDGAPDNMTAALRRCKQEGVTYFSALTAAIVTAHYYVTTTTSKKQDGHVDDPSESTELTEAPFKLSLDLDCNMRSRVTPPLPTDQVGAYFTVSDLGSFASKGVKMDSTRFWDLARQVKRDLDANLSSPMFPMPIFMIDKRIGSALTDPDPSKKTMRSIPSDVNISNIGKYKYSTTHDVITPGSSDATNDAELLTIESVHVYNSMPQRGPGTIMYVTSLERFHYAMMHKYEHQVGQDLFAAFVASAESIGQVEREATMLQVVQHLREALMTLE</sequence>
<dbReference type="PANTHER" id="PTHR28037:SF1">
    <property type="entry name" value="ALCOHOL O-ACETYLTRANSFERASE 1-RELATED"/>
    <property type="match status" value="1"/>
</dbReference>
<dbReference type="SUPFAM" id="SSF52777">
    <property type="entry name" value="CoA-dependent acyltransferases"/>
    <property type="match status" value="1"/>
</dbReference>
<proteinExistence type="predicted"/>